<evidence type="ECO:0000259" key="2">
    <source>
        <dbReference type="SMART" id="SM01177"/>
    </source>
</evidence>
<reference evidence="3 4" key="1">
    <citation type="submission" date="2024-09" db="EMBL/GenBank/DDBJ databases">
        <title>Chromosome-scale assembly of Riccia sorocarpa.</title>
        <authorList>
            <person name="Paukszto L."/>
        </authorList>
    </citation>
    <scope>NUCLEOTIDE SEQUENCE [LARGE SCALE GENOMIC DNA]</scope>
    <source>
        <strain evidence="3">LP-2024</strain>
        <tissue evidence="3">Aerial parts of the thallus</tissue>
    </source>
</reference>
<proteinExistence type="predicted"/>
<dbReference type="Pfam" id="PF13889">
    <property type="entry name" value="Chromosome_seg"/>
    <property type="match status" value="1"/>
</dbReference>
<dbReference type="EMBL" id="JBJQOH010000006">
    <property type="protein sequence ID" value="KAL3686245.1"/>
    <property type="molecule type" value="Genomic_DNA"/>
</dbReference>
<feature type="region of interest" description="Disordered" evidence="1">
    <location>
        <begin position="759"/>
        <end position="779"/>
    </location>
</feature>
<feature type="region of interest" description="Disordered" evidence="1">
    <location>
        <begin position="1"/>
        <end position="56"/>
    </location>
</feature>
<feature type="compositionally biased region" description="Basic and acidic residues" evidence="1">
    <location>
        <begin position="365"/>
        <end position="390"/>
    </location>
</feature>
<feature type="compositionally biased region" description="Basic and acidic residues" evidence="1">
    <location>
        <begin position="301"/>
        <end position="313"/>
    </location>
</feature>
<dbReference type="PANTHER" id="PTHR13199">
    <property type="entry name" value="GH03947P"/>
    <property type="match status" value="1"/>
</dbReference>
<keyword evidence="4" id="KW-1185">Reference proteome</keyword>
<dbReference type="Proteomes" id="UP001633002">
    <property type="component" value="Unassembled WGS sequence"/>
</dbReference>
<evidence type="ECO:0000256" key="1">
    <source>
        <dbReference type="SAM" id="MobiDB-lite"/>
    </source>
</evidence>
<feature type="compositionally biased region" description="Basic and acidic residues" evidence="1">
    <location>
        <begin position="37"/>
        <end position="48"/>
    </location>
</feature>
<feature type="region of interest" description="Disordered" evidence="1">
    <location>
        <begin position="346"/>
        <end position="402"/>
    </location>
</feature>
<protein>
    <recommendedName>
        <fullName evidence="2">Atos-like conserved domain-containing protein</fullName>
    </recommendedName>
</protein>
<sequence>MGLPQVLTGKQVGDSRGAVAVQRSPSASTPPSCSPVRQDRRVAGKNEDGDGTSNGQLLLVGMKGARLNSLPDSDPAGNKKFTELCESAGRGSNLQVSSLGSRDDERSWEYPPSVFGGRDSGEKLIRSQKFPSTTLGNAALSPSKNLCFNSRVSQSTSSTRSWDSDVALLLQGFPVNESLERSTTGELRKRTSPLADMLASCSNAGVLADDEFYNILENDKLNEGVDNNCDCTGVTHVTSGRSNPVPIPGAWERDRIREAATGHVLRPTDGPLLSDGLEGTGKIAQECAVSSSFHPVNKSGRTLERQRSDKCSESSHPSISPVHYLSPLGPRLQSSKGIEHVQNRGNEETNFWSSPPRLTRVALHSKGESSRSEQSENEHPRHACRDDWSMPRKHSTYSTSGSDLEAISAPSVVGIKSPGCATVLLNRRSLVGSFEESLLSGRFISGKPCQRVDGFLALLTVSGGSWSPPVRRLPFSVTCVDGDSSLLYYAASIDLAGVVSGSKLGKHCPSGSGRRSKSRFRIPVRGRVQLVLSNPELTPLHTFICSYDLSDMPPGTKTFLRHKVSLAASVPKKEISSAGGGIRALSLGPRCSFSSFNGGDTDPKDGAEVYSDSSPEDRQELSESKSNANTLQFRDAKCSPVHRYLGSCSEVLGSAGHLGGIGTNSLECCSLGDKDIHLPADELNSHTEKVFKRKTQGFNFTGQQNISMELLRRRSTNVRNPGGLQSVEGGGNSLRYALHLRFICPPLKKDKCCGIALAGNPESPKAPSPRANKGQTVKDERRFYIYEDLRVVFPQRQADSDEGKLQVEYDFPADPKYFEFSDSH</sequence>
<gene>
    <name evidence="3" type="ORF">R1sor_004267</name>
</gene>
<feature type="region of interest" description="Disordered" evidence="1">
    <location>
        <begin position="595"/>
        <end position="627"/>
    </location>
</feature>
<comment type="caution">
    <text evidence="3">The sequence shown here is derived from an EMBL/GenBank/DDBJ whole genome shotgun (WGS) entry which is preliminary data.</text>
</comment>
<dbReference type="Pfam" id="PF13915">
    <property type="entry name" value="DUF4210"/>
    <property type="match status" value="1"/>
</dbReference>
<feature type="domain" description="Atos-like conserved" evidence="2">
    <location>
        <begin position="430"/>
        <end position="489"/>
    </location>
</feature>
<dbReference type="InterPro" id="IPR033473">
    <property type="entry name" value="Atos-like_C"/>
</dbReference>
<evidence type="ECO:0000313" key="3">
    <source>
        <dbReference type="EMBL" id="KAL3686245.1"/>
    </source>
</evidence>
<dbReference type="InterPro" id="IPR051506">
    <property type="entry name" value="ATOS_Transcription_Regulators"/>
</dbReference>
<name>A0ABD3H7A1_9MARC</name>
<feature type="region of interest" description="Disordered" evidence="1">
    <location>
        <begin position="294"/>
        <end position="333"/>
    </location>
</feature>
<dbReference type="PANTHER" id="PTHR13199:SF11">
    <property type="entry name" value="PROTEIN ATOSSA"/>
    <property type="match status" value="1"/>
</dbReference>
<dbReference type="AlphaFoldDB" id="A0ABD3H7A1"/>
<evidence type="ECO:0000313" key="4">
    <source>
        <dbReference type="Proteomes" id="UP001633002"/>
    </source>
</evidence>
<dbReference type="SMART" id="SM01177">
    <property type="entry name" value="DUF4210"/>
    <property type="match status" value="1"/>
</dbReference>
<feature type="region of interest" description="Disordered" evidence="1">
    <location>
        <begin position="92"/>
        <end position="115"/>
    </location>
</feature>
<feature type="compositionally biased region" description="Low complexity" evidence="1">
    <location>
        <begin position="24"/>
        <end position="35"/>
    </location>
</feature>
<organism evidence="3 4">
    <name type="scientific">Riccia sorocarpa</name>
    <dbReference type="NCBI Taxonomy" id="122646"/>
    <lineage>
        <taxon>Eukaryota</taxon>
        <taxon>Viridiplantae</taxon>
        <taxon>Streptophyta</taxon>
        <taxon>Embryophyta</taxon>
        <taxon>Marchantiophyta</taxon>
        <taxon>Marchantiopsida</taxon>
        <taxon>Marchantiidae</taxon>
        <taxon>Marchantiales</taxon>
        <taxon>Ricciaceae</taxon>
        <taxon>Riccia</taxon>
    </lineage>
</organism>
<accession>A0ABD3H7A1</accession>
<dbReference type="InterPro" id="IPR025261">
    <property type="entry name" value="Atos-like_cons_dom"/>
</dbReference>